<dbReference type="AlphaFoldDB" id="A0A445AJD3"/>
<dbReference type="PANTHER" id="PTHR31371">
    <property type="entry name" value="BNAC09G50660D PROTEIN"/>
    <property type="match status" value="1"/>
</dbReference>
<dbReference type="InterPro" id="IPR021864">
    <property type="entry name" value="DUF3475"/>
</dbReference>
<evidence type="ECO:0008006" key="5">
    <source>
        <dbReference type="Google" id="ProtNLM"/>
    </source>
</evidence>
<evidence type="ECO:0000259" key="1">
    <source>
        <dbReference type="Pfam" id="PF05003"/>
    </source>
</evidence>
<dbReference type="Pfam" id="PF11961">
    <property type="entry name" value="DUF3475"/>
    <property type="match status" value="1"/>
</dbReference>
<dbReference type="GO" id="GO:0045927">
    <property type="term" value="P:positive regulation of growth"/>
    <property type="evidence" value="ECO:0007669"/>
    <property type="project" value="InterPro"/>
</dbReference>
<feature type="domain" description="DUF668" evidence="1">
    <location>
        <begin position="330"/>
        <end position="419"/>
    </location>
</feature>
<feature type="domain" description="DUF3475" evidence="2">
    <location>
        <begin position="23"/>
        <end position="79"/>
    </location>
</feature>
<dbReference type="InterPro" id="IPR007700">
    <property type="entry name" value="DUF668"/>
</dbReference>
<protein>
    <recommendedName>
        <fullName evidence="5">DUF668 domain-containing protein</fullName>
    </recommendedName>
</protein>
<keyword evidence="4" id="KW-1185">Reference proteome</keyword>
<dbReference type="Proteomes" id="UP000289738">
    <property type="component" value="Chromosome B02"/>
</dbReference>
<proteinExistence type="predicted"/>
<organism evidence="3 4">
    <name type="scientific">Arachis hypogaea</name>
    <name type="common">Peanut</name>
    <dbReference type="NCBI Taxonomy" id="3818"/>
    <lineage>
        <taxon>Eukaryota</taxon>
        <taxon>Viridiplantae</taxon>
        <taxon>Streptophyta</taxon>
        <taxon>Embryophyta</taxon>
        <taxon>Tracheophyta</taxon>
        <taxon>Spermatophyta</taxon>
        <taxon>Magnoliopsida</taxon>
        <taxon>eudicotyledons</taxon>
        <taxon>Gunneridae</taxon>
        <taxon>Pentapetalae</taxon>
        <taxon>rosids</taxon>
        <taxon>fabids</taxon>
        <taxon>Fabales</taxon>
        <taxon>Fabaceae</taxon>
        <taxon>Papilionoideae</taxon>
        <taxon>50 kb inversion clade</taxon>
        <taxon>dalbergioids sensu lato</taxon>
        <taxon>Dalbergieae</taxon>
        <taxon>Pterocarpus clade</taxon>
        <taxon>Arachis</taxon>
    </lineage>
</organism>
<evidence type="ECO:0000313" key="4">
    <source>
        <dbReference type="Proteomes" id="UP000289738"/>
    </source>
</evidence>
<name>A0A445AJD3_ARAHY</name>
<comment type="caution">
    <text evidence="3">The sequence shown here is derived from an EMBL/GenBank/DDBJ whole genome shotgun (WGS) entry which is preliminary data.</text>
</comment>
<evidence type="ECO:0000259" key="2">
    <source>
        <dbReference type="Pfam" id="PF11961"/>
    </source>
</evidence>
<reference evidence="3 4" key="1">
    <citation type="submission" date="2019-01" db="EMBL/GenBank/DDBJ databases">
        <title>Sequencing of cultivated peanut Arachis hypogaea provides insights into genome evolution and oil improvement.</title>
        <authorList>
            <person name="Chen X."/>
        </authorList>
    </citation>
    <scope>NUCLEOTIDE SEQUENCE [LARGE SCALE GENOMIC DNA]</scope>
    <source>
        <strain evidence="4">cv. Fuhuasheng</strain>
        <tissue evidence="3">Leaves</tissue>
    </source>
</reference>
<dbReference type="EMBL" id="SDMP01000012">
    <property type="protein sequence ID" value="RYR26553.1"/>
    <property type="molecule type" value="Genomic_DNA"/>
</dbReference>
<dbReference type="STRING" id="3818.A0A445AJD3"/>
<dbReference type="PANTHER" id="PTHR31371:SF13">
    <property type="entry name" value="OS05G0457600 PROTEIN"/>
    <property type="match status" value="1"/>
</dbReference>
<gene>
    <name evidence="3" type="ORF">Ahy_B02g060802</name>
</gene>
<dbReference type="Pfam" id="PF05003">
    <property type="entry name" value="DUF668"/>
    <property type="match status" value="1"/>
</dbReference>
<evidence type="ECO:0000313" key="3">
    <source>
        <dbReference type="EMBL" id="RYR26553.1"/>
    </source>
</evidence>
<sequence length="472" mass="53959">MVMVLSRRHKILPAESKVRTLEILAFDIGKTMCRLVCLYHSLSDGEITRLRGQTTKSKGVAYLTSHQECFLLNLAAAELLEDLDAAAITVSQLGRKCSDVSLSRFDLVYNDLKLGVIDLRKLGYATRSANKVIGKMEKLVATTGNLHSALETMAELEASEKKMQRCNNNYNYNYSNNFPKPNVDYLKEKIEFQRKQVQHYKEVSLWNQTFDKTVGIMAKVVCIVYARICSVFGECISLFSDKNNDKDNLDNSVYCLLEHRVLYQNNLCLSDHHQRGNYKTKSGPLFSKTNKLYPVNFYSGALKPDRIQFDAKSISNEKCGNVLKLAPSNTVGGARLAFKYANVILFAERCFNAPPKGARETLYEMLPERLRVKVRAKLKARWRKGENGMEECDALADGWREAVEELLDWLLPVAHDTVRWHSERLLEKKPFEVRARVLLLQTLHYSDLEKVEASIVEVLVGLSYIYLYEKRL</sequence>
<accession>A0A445AJD3</accession>